<dbReference type="EMBL" id="CP136336">
    <property type="protein sequence ID" value="WOB06124.1"/>
    <property type="molecule type" value="Genomic_DNA"/>
</dbReference>
<protein>
    <submittedName>
        <fullName evidence="22">Transglycosylase domain-containing protein</fullName>
    </submittedName>
</protein>
<evidence type="ECO:0000256" key="4">
    <source>
        <dbReference type="ARBA" id="ARBA00007739"/>
    </source>
</evidence>
<keyword evidence="14" id="KW-0511">Multifunctional enzyme</keyword>
<comment type="pathway">
    <text evidence="2">Cell wall biogenesis; peptidoglycan biosynthesis.</text>
</comment>
<dbReference type="Pfam" id="PF00905">
    <property type="entry name" value="Transpeptidase"/>
    <property type="match status" value="1"/>
</dbReference>
<keyword evidence="9" id="KW-0808">Transferase</keyword>
<dbReference type="SUPFAM" id="SSF56601">
    <property type="entry name" value="beta-lactamase/transpeptidase-like"/>
    <property type="match status" value="1"/>
</dbReference>
<dbReference type="InterPro" id="IPR023346">
    <property type="entry name" value="Lysozyme-like_dom_sf"/>
</dbReference>
<keyword evidence="19" id="KW-0812">Transmembrane</keyword>
<dbReference type="Pfam" id="PF00912">
    <property type="entry name" value="Transgly"/>
    <property type="match status" value="1"/>
</dbReference>
<evidence type="ECO:0000256" key="2">
    <source>
        <dbReference type="ARBA" id="ARBA00004752"/>
    </source>
</evidence>
<keyword evidence="5" id="KW-1003">Cell membrane</keyword>
<evidence type="ECO:0000256" key="19">
    <source>
        <dbReference type="SAM" id="Phobius"/>
    </source>
</evidence>
<evidence type="ECO:0000256" key="15">
    <source>
        <dbReference type="ARBA" id="ARBA00023316"/>
    </source>
</evidence>
<comment type="catalytic activity">
    <reaction evidence="17">
        <text>[GlcNAc-(1-&gt;4)-Mur2Ac(oyl-L-Ala-gamma-D-Glu-L-Lys-D-Ala-D-Ala)](n)-di-trans,octa-cis-undecaprenyl diphosphate + beta-D-GlcNAc-(1-&gt;4)-Mur2Ac(oyl-L-Ala-gamma-D-Glu-L-Lys-D-Ala-D-Ala)-di-trans,octa-cis-undecaprenyl diphosphate = [GlcNAc-(1-&gt;4)-Mur2Ac(oyl-L-Ala-gamma-D-Glu-L-Lys-D-Ala-D-Ala)](n+1)-di-trans,octa-cis-undecaprenyl diphosphate + di-trans,octa-cis-undecaprenyl diphosphate + H(+)</text>
        <dbReference type="Rhea" id="RHEA:23708"/>
        <dbReference type="Rhea" id="RHEA-COMP:9602"/>
        <dbReference type="Rhea" id="RHEA-COMP:9603"/>
        <dbReference type="ChEBI" id="CHEBI:15378"/>
        <dbReference type="ChEBI" id="CHEBI:58405"/>
        <dbReference type="ChEBI" id="CHEBI:60033"/>
        <dbReference type="ChEBI" id="CHEBI:78435"/>
        <dbReference type="EC" id="2.4.99.28"/>
    </reaction>
</comment>
<feature type="domain" description="Glycosyl transferase family 51" evidence="21">
    <location>
        <begin position="76"/>
        <end position="252"/>
    </location>
</feature>
<dbReference type="Gene3D" id="1.10.3810.10">
    <property type="entry name" value="Biosynthetic peptidoglycan transglycosylase-like"/>
    <property type="match status" value="1"/>
</dbReference>
<keyword evidence="12" id="KW-0573">Peptidoglycan synthesis</keyword>
<evidence type="ECO:0000256" key="8">
    <source>
        <dbReference type="ARBA" id="ARBA00022676"/>
    </source>
</evidence>
<name>A0ABZ0CMA9_9BURK</name>
<evidence type="ECO:0000256" key="10">
    <source>
        <dbReference type="ARBA" id="ARBA00022801"/>
    </source>
</evidence>
<dbReference type="InterPro" id="IPR001264">
    <property type="entry name" value="Glyco_trans_51"/>
</dbReference>
<evidence type="ECO:0000256" key="9">
    <source>
        <dbReference type="ARBA" id="ARBA00022679"/>
    </source>
</evidence>
<proteinExistence type="inferred from homology"/>
<dbReference type="PANTHER" id="PTHR32282">
    <property type="entry name" value="BINDING PROTEIN TRANSPEPTIDASE, PUTATIVE-RELATED"/>
    <property type="match status" value="1"/>
</dbReference>
<evidence type="ECO:0000256" key="3">
    <source>
        <dbReference type="ARBA" id="ARBA00007090"/>
    </source>
</evidence>
<keyword evidence="6" id="KW-0121">Carboxypeptidase</keyword>
<dbReference type="SUPFAM" id="SSF53955">
    <property type="entry name" value="Lysozyme-like"/>
    <property type="match status" value="1"/>
</dbReference>
<accession>A0ABZ0CMA9</accession>
<feature type="region of interest" description="Disordered" evidence="18">
    <location>
        <begin position="777"/>
        <end position="796"/>
    </location>
</feature>
<evidence type="ECO:0000256" key="5">
    <source>
        <dbReference type="ARBA" id="ARBA00022475"/>
    </source>
</evidence>
<evidence type="ECO:0000313" key="22">
    <source>
        <dbReference type="EMBL" id="WOB06124.1"/>
    </source>
</evidence>
<comment type="subcellular location">
    <subcellularLocation>
        <location evidence="1">Cell membrane</location>
    </subcellularLocation>
</comment>
<evidence type="ECO:0000256" key="16">
    <source>
        <dbReference type="ARBA" id="ARBA00034000"/>
    </source>
</evidence>
<evidence type="ECO:0000313" key="23">
    <source>
        <dbReference type="Proteomes" id="UP001303946"/>
    </source>
</evidence>
<keyword evidence="13 19" id="KW-0472">Membrane</keyword>
<comment type="similarity">
    <text evidence="3">In the C-terminal section; belongs to the transpeptidase family.</text>
</comment>
<keyword evidence="15" id="KW-0961">Cell wall biogenesis/degradation</keyword>
<evidence type="ECO:0000256" key="7">
    <source>
        <dbReference type="ARBA" id="ARBA00022670"/>
    </source>
</evidence>
<dbReference type="Gene3D" id="3.40.710.10">
    <property type="entry name" value="DD-peptidase/beta-lactamase superfamily"/>
    <property type="match status" value="1"/>
</dbReference>
<evidence type="ECO:0000259" key="20">
    <source>
        <dbReference type="Pfam" id="PF00905"/>
    </source>
</evidence>
<evidence type="ECO:0000256" key="14">
    <source>
        <dbReference type="ARBA" id="ARBA00023268"/>
    </source>
</evidence>
<keyword evidence="8" id="KW-0328">Glycosyltransferase</keyword>
<dbReference type="InterPro" id="IPR001460">
    <property type="entry name" value="PCN-bd_Tpept"/>
</dbReference>
<dbReference type="PANTHER" id="PTHR32282:SF11">
    <property type="entry name" value="PENICILLIN-BINDING PROTEIN 1B"/>
    <property type="match status" value="1"/>
</dbReference>
<keyword evidence="23" id="KW-1185">Reference proteome</keyword>
<evidence type="ECO:0000259" key="21">
    <source>
        <dbReference type="Pfam" id="PF00912"/>
    </source>
</evidence>
<organism evidence="22 23">
    <name type="scientific">Piscinibacter gummiphilus</name>
    <dbReference type="NCBI Taxonomy" id="946333"/>
    <lineage>
        <taxon>Bacteria</taxon>
        <taxon>Pseudomonadati</taxon>
        <taxon>Pseudomonadota</taxon>
        <taxon>Betaproteobacteria</taxon>
        <taxon>Burkholderiales</taxon>
        <taxon>Sphaerotilaceae</taxon>
        <taxon>Piscinibacter</taxon>
    </lineage>
</organism>
<feature type="region of interest" description="Disordered" evidence="18">
    <location>
        <begin position="746"/>
        <end position="769"/>
    </location>
</feature>
<evidence type="ECO:0000256" key="6">
    <source>
        <dbReference type="ARBA" id="ARBA00022645"/>
    </source>
</evidence>
<evidence type="ECO:0000256" key="1">
    <source>
        <dbReference type="ARBA" id="ARBA00004236"/>
    </source>
</evidence>
<dbReference type="RefSeq" id="WP_316698442.1">
    <property type="nucleotide sequence ID" value="NZ_CP136336.1"/>
</dbReference>
<dbReference type="InterPro" id="IPR050396">
    <property type="entry name" value="Glycosyltr_51/Transpeptidase"/>
</dbReference>
<reference evidence="22 23" key="1">
    <citation type="submission" date="2023-10" db="EMBL/GenBank/DDBJ databases">
        <title>Bacteria for the degradation of biodegradable plastic PBAT(Polybutylene adipate terephthalate).</title>
        <authorList>
            <person name="Weon H.-Y."/>
            <person name="Yeon J."/>
        </authorList>
    </citation>
    <scope>NUCLEOTIDE SEQUENCE [LARGE SCALE GENOMIC DNA]</scope>
    <source>
        <strain evidence="22 23">SBD 7-3</strain>
    </source>
</reference>
<feature type="transmembrane region" description="Helical" evidence="19">
    <location>
        <begin position="27"/>
        <end position="47"/>
    </location>
</feature>
<evidence type="ECO:0000256" key="12">
    <source>
        <dbReference type="ARBA" id="ARBA00022984"/>
    </source>
</evidence>
<evidence type="ECO:0000256" key="13">
    <source>
        <dbReference type="ARBA" id="ARBA00023136"/>
    </source>
</evidence>
<feature type="domain" description="Penicillin-binding protein transpeptidase" evidence="20">
    <location>
        <begin position="424"/>
        <end position="656"/>
    </location>
</feature>
<evidence type="ECO:0000256" key="18">
    <source>
        <dbReference type="SAM" id="MobiDB-lite"/>
    </source>
</evidence>
<feature type="compositionally biased region" description="Low complexity" evidence="18">
    <location>
        <begin position="781"/>
        <end position="796"/>
    </location>
</feature>
<comment type="similarity">
    <text evidence="4">In the N-terminal section; belongs to the glycosyltransferase 51 family.</text>
</comment>
<dbReference type="Proteomes" id="UP001303946">
    <property type="component" value="Chromosome"/>
</dbReference>
<keyword evidence="10" id="KW-0378">Hydrolase</keyword>
<evidence type="ECO:0000256" key="11">
    <source>
        <dbReference type="ARBA" id="ARBA00022960"/>
    </source>
</evidence>
<dbReference type="InterPro" id="IPR036950">
    <property type="entry name" value="PBP_transglycosylase"/>
</dbReference>
<evidence type="ECO:0000256" key="17">
    <source>
        <dbReference type="ARBA" id="ARBA00049902"/>
    </source>
</evidence>
<keyword evidence="19" id="KW-1133">Transmembrane helix</keyword>
<dbReference type="InterPro" id="IPR012338">
    <property type="entry name" value="Beta-lactam/transpept-like"/>
</dbReference>
<sequence>MPPPEIDPPQPSPSRAPHARRWHAARIALWAGLGSALLAAAAGAAYLTHLARNAPGVQDLREVTSARPSVLLSADGETLATFSRGPSQRVTVDEVSPHLIQALLATEDHRFHEHGGVDYKRLVAALYNTCIGRTQGGSTLTQQLARNLFPEEIGRSRSLHRKLKELVTALRIEQHYSKREILEAYLNTAPFLFNAVGVEMAAHTYFNKPASELNEVESATLVGMLKGPRYYNPVLNPERARERRNLVLAQMQKRGSLEAARLRQLAAQPLRVSLNRYADAPGPAPHFSGHARKWLLAWAETTGHDLYADGLVIESTLEMDLQRAAEEAVARQTEALQQIANVEWSQAELVETSLNGARLPRRAEPFGYFWKQRPELLAAAVRETPEFRRAVDGGASEAQAVRELLSDKEWLSSLKARKTRLEAGFVAMDPTTGEVKAWVGSRDFAQDQYDHVAQAARQPGSTFKPLVYGAALEGGIRPQRAYLDQAVEIRSSDGSVWKPTDMTAPSGLPMTLRDGLVHSRNIVTAQVMQDVGVDRVVALAKASGVNQSRLDPVPSLALGTSPVTLLEMVNAYATIAHEGVRREPLVIKRIRDREGRVIAEFGSSPRRAMSPDTAVTLVDMLRGVVTQGTGTMVRTRFGITQADVAGKTGTTQNNTDGWFILMHPRLVAGAWVGFNDSRVAMRSNYWGQGGHNAILLVGDFFRDALRSGLVDARARFASPQTPQAVMASWPAVADEREGASIARLEVQPDTNPDTAPPEDAPPKTSQELDQLIQTIGRREAWSSSGSAAGAAMSVTR</sequence>
<gene>
    <name evidence="22" type="ORF">RXV79_14445</name>
</gene>
<keyword evidence="11" id="KW-0133">Cell shape</keyword>
<keyword evidence="7" id="KW-0645">Protease</keyword>
<comment type="catalytic activity">
    <reaction evidence="16">
        <text>Preferential cleavage: (Ac)2-L-Lys-D-Ala-|-D-Ala. Also transpeptidation of peptidyl-alanyl moieties that are N-acyl substituents of D-alanine.</text>
        <dbReference type="EC" id="3.4.16.4"/>
    </reaction>
</comment>